<dbReference type="KEGG" id="nmo:Nmlp_2452"/>
<dbReference type="InterPro" id="IPR002808">
    <property type="entry name" value="AdoCbi_amidolase"/>
</dbReference>
<dbReference type="STRING" id="268739.Nmlp_2452"/>
<keyword evidence="3" id="KW-1185">Reference proteome</keyword>
<dbReference type="AlphaFoldDB" id="M1XR06"/>
<dbReference type="OrthoDB" id="157452at2157"/>
<dbReference type="PANTHER" id="PTHR35336:SF5">
    <property type="entry name" value="ADENOSYLCOBINAMIDE AMIDOHYDROLASE"/>
    <property type="match status" value="1"/>
</dbReference>
<name>M1XR06_NATM8</name>
<keyword evidence="2" id="KW-0378">Hydrolase</keyword>
<proteinExistence type="predicted"/>
<accession>M1XR06</accession>
<dbReference type="InterPro" id="IPR052209">
    <property type="entry name" value="CbiZ"/>
</dbReference>
<dbReference type="eggNOG" id="arCOG01870">
    <property type="taxonomic scope" value="Archaea"/>
</dbReference>
<dbReference type="HOGENOM" id="CLU_087823_0_0_2"/>
<feature type="compositionally biased region" description="Basic and acidic residues" evidence="1">
    <location>
        <begin position="101"/>
        <end position="112"/>
    </location>
</feature>
<dbReference type="PANTHER" id="PTHR35336">
    <property type="entry name" value="ADENOSYLCOBINAMIDE AMIDOHYDROLASE"/>
    <property type="match status" value="1"/>
</dbReference>
<dbReference type="Pfam" id="PF01955">
    <property type="entry name" value="CbiZ"/>
    <property type="match status" value="1"/>
</dbReference>
<reference evidence="2 3" key="1">
    <citation type="journal article" date="2013" name="Genome Announc.">
        <title>Genome of the haloarchaeon Natronomonas moolapensis, a neutrophilic member of a previously haloalkaliphilic genus.</title>
        <authorList>
            <person name="Dyall-Smith M.L."/>
            <person name="Pfeiffer F."/>
            <person name="Oberwinkler T."/>
            <person name="Klee K."/>
            <person name="Rampp M."/>
            <person name="Palm P."/>
            <person name="Gross K."/>
            <person name="Schuster S.C."/>
            <person name="Oesterhelt D."/>
        </authorList>
    </citation>
    <scope>NUCLEOTIDE SEQUENCE [LARGE SCALE GENOMIC DNA]</scope>
    <source>
        <strain evidence="3">DSM 18674 / JCM 14361 / 8.8.11</strain>
    </source>
</reference>
<protein>
    <submittedName>
        <fullName evidence="2">Adenosylcobinamide amidohydrolase</fullName>
        <ecNumber evidence="2">3.5.1.90</ecNumber>
    </submittedName>
</protein>
<feature type="region of interest" description="Disordered" evidence="1">
    <location>
        <begin position="94"/>
        <end position="121"/>
    </location>
</feature>
<dbReference type="EMBL" id="HF582854">
    <property type="protein sequence ID" value="CCQ36619.1"/>
    <property type="molecule type" value="Genomic_DNA"/>
</dbReference>
<dbReference type="RefSeq" id="WP_015409416.1">
    <property type="nucleotide sequence ID" value="NC_020388.1"/>
</dbReference>
<dbReference type="EC" id="3.5.1.90" evidence="2"/>
<evidence type="ECO:0000313" key="2">
    <source>
        <dbReference type="EMBL" id="CCQ36619.1"/>
    </source>
</evidence>
<evidence type="ECO:0000313" key="3">
    <source>
        <dbReference type="Proteomes" id="UP000011867"/>
    </source>
</evidence>
<gene>
    <name evidence="2" type="primary">cbiZ</name>
    <name evidence="2" type="ordered locus">Nmlp_2452</name>
</gene>
<evidence type="ECO:0000256" key="1">
    <source>
        <dbReference type="SAM" id="MobiDB-lite"/>
    </source>
</evidence>
<dbReference type="Proteomes" id="UP000011867">
    <property type="component" value="Chromosome"/>
</dbReference>
<feature type="region of interest" description="Disordered" evidence="1">
    <location>
        <begin position="215"/>
        <end position="236"/>
    </location>
</feature>
<dbReference type="GO" id="GO:0043756">
    <property type="term" value="F:adenosylcobinamide hydrolase activity"/>
    <property type="evidence" value="ECO:0007669"/>
    <property type="project" value="UniProtKB-EC"/>
</dbReference>
<dbReference type="GeneID" id="14652410"/>
<sequence>MFEYERTDECLTLRRPGTRWLSNGFDGGYATAPAAHNLTVPEGFERTDLATYAAERLGSPPEGPTLLTGVRQTNARGARYGPVEAVVTAGLSNPALLPAGDDSHSTDTRGDADADASPDDAFRPGTVNVLVGSAEPLSEGGLAGLLATVVEAKAATLVDLVGPTGTTSDAVAVGCPSAEAGAPFAGSATTVGNAARVCVRDALAAALEARYDGDLPDPRGAEHATVTSGEATPFTP</sequence>
<organism evidence="2 3">
    <name type="scientific">Natronomonas moolapensis (strain DSM 18674 / CECT 7526 / JCM 14361 / 8.8.11)</name>
    <dbReference type="NCBI Taxonomy" id="268739"/>
    <lineage>
        <taxon>Archaea</taxon>
        <taxon>Methanobacteriati</taxon>
        <taxon>Methanobacteriota</taxon>
        <taxon>Stenosarchaea group</taxon>
        <taxon>Halobacteria</taxon>
        <taxon>Halobacteriales</taxon>
        <taxon>Natronomonadaceae</taxon>
        <taxon>Natronomonas</taxon>
    </lineage>
</organism>